<name>A0ABR4DGA0_9PEZI</name>
<feature type="region of interest" description="Disordered" evidence="3">
    <location>
        <begin position="1"/>
        <end position="55"/>
    </location>
</feature>
<evidence type="ECO:0000256" key="1">
    <source>
        <dbReference type="ARBA" id="ARBA00022614"/>
    </source>
</evidence>
<accession>A0ABR4DGA0</accession>
<evidence type="ECO:0000313" key="5">
    <source>
        <dbReference type="Proteomes" id="UP001600064"/>
    </source>
</evidence>
<comment type="caution">
    <text evidence="4">The sequence shown here is derived from an EMBL/GenBank/DDBJ whole genome shotgun (WGS) entry which is preliminary data.</text>
</comment>
<dbReference type="PANTHER" id="PTHR48051:SF1">
    <property type="entry name" value="RAS SUPPRESSOR PROTEIN 1"/>
    <property type="match status" value="1"/>
</dbReference>
<dbReference type="SUPFAM" id="SSF52075">
    <property type="entry name" value="Outer arm dynein light chain 1"/>
    <property type="match status" value="1"/>
</dbReference>
<dbReference type="RefSeq" id="XP_070867798.1">
    <property type="nucleotide sequence ID" value="XM_071010352.1"/>
</dbReference>
<keyword evidence="2" id="KW-0677">Repeat</keyword>
<dbReference type="PANTHER" id="PTHR48051">
    <property type="match status" value="1"/>
</dbReference>
<dbReference type="InterPro" id="IPR050216">
    <property type="entry name" value="LRR_domain-containing"/>
</dbReference>
<dbReference type="Gene3D" id="3.80.10.10">
    <property type="entry name" value="Ribonuclease Inhibitor"/>
    <property type="match status" value="1"/>
</dbReference>
<dbReference type="InterPro" id="IPR032675">
    <property type="entry name" value="LRR_dom_sf"/>
</dbReference>
<dbReference type="EMBL" id="JAZGUE010000003">
    <property type="protein sequence ID" value="KAL2269074.1"/>
    <property type="molecule type" value="Genomic_DNA"/>
</dbReference>
<dbReference type="GeneID" id="98124996"/>
<protein>
    <submittedName>
        <fullName evidence="4">Uncharacterized protein</fullName>
    </submittedName>
</protein>
<evidence type="ECO:0000313" key="4">
    <source>
        <dbReference type="EMBL" id="KAL2269074.1"/>
    </source>
</evidence>
<gene>
    <name evidence="4" type="ORF">VTJ83DRAFT_3920</name>
</gene>
<dbReference type="Proteomes" id="UP001600064">
    <property type="component" value="Unassembled WGS sequence"/>
</dbReference>
<sequence length="544" mass="60763">MDEPTLPEIPAGRMAATRKRARDIAPPPEHSSTSSDPAVFSSDDDPALDNYQGHTRRKRRYVGAWFDQHPASSDSAFEDDSSPRFLQPRRVRGPHAQQPGQKREFKRHLDSGVWMGTDGSLTDSDDVFELEPATAKLPLPPPQLPPLIPLPPARPRLTPGELEVQSMIRQCVENGTERVDLSGLDLETISDGLLDPISDIEPIPNVAKDVEFEKRDPRLQVFLFNNRLRSFPASLFNAEHLTVLSLRANQLTTIPPAIGKLKNLEALNVAQNYLNYLPGELLHLLHKGKLRSFNFQPNRFWKPDTASFPPTMPGAPEKYELLTFGNPSAADRQPGWMGLTTKLRFRSPVQFSDGARNTYSAFKLPPVSRHPQEPAREGDDNVEVELEPFTQVAMPKEVTRELSSARLPTSLMAAPRGARSLFELALRACATSAQADRIAGWLREDAAEFPWPAHLAPAVERAVETHREGGLWCSVCGRETLLPLAQWLEFRHVRLQYVMEGVESDVAELGQEPVPFLRVGCSWKCVPAKVEAEGEEKEEGKEEE</sequence>
<evidence type="ECO:0000256" key="2">
    <source>
        <dbReference type="ARBA" id="ARBA00022737"/>
    </source>
</evidence>
<keyword evidence="1" id="KW-0433">Leucine-rich repeat</keyword>
<reference evidence="4 5" key="1">
    <citation type="journal article" date="2024" name="Commun. Biol.">
        <title>Comparative genomic analysis of thermophilic fungi reveals convergent evolutionary adaptations and gene losses.</title>
        <authorList>
            <person name="Steindorff A.S."/>
            <person name="Aguilar-Pontes M.V."/>
            <person name="Robinson A.J."/>
            <person name="Andreopoulos B."/>
            <person name="LaButti K."/>
            <person name="Kuo A."/>
            <person name="Mondo S."/>
            <person name="Riley R."/>
            <person name="Otillar R."/>
            <person name="Haridas S."/>
            <person name="Lipzen A."/>
            <person name="Grimwood J."/>
            <person name="Schmutz J."/>
            <person name="Clum A."/>
            <person name="Reid I.D."/>
            <person name="Moisan M.C."/>
            <person name="Butler G."/>
            <person name="Nguyen T.T.M."/>
            <person name="Dewar K."/>
            <person name="Conant G."/>
            <person name="Drula E."/>
            <person name="Henrissat B."/>
            <person name="Hansel C."/>
            <person name="Singer S."/>
            <person name="Hutchinson M.I."/>
            <person name="de Vries R.P."/>
            <person name="Natvig D.O."/>
            <person name="Powell A.J."/>
            <person name="Tsang A."/>
            <person name="Grigoriev I.V."/>
        </authorList>
    </citation>
    <scope>NUCLEOTIDE SEQUENCE [LARGE SCALE GENOMIC DNA]</scope>
    <source>
        <strain evidence="4 5">ATCC 22073</strain>
    </source>
</reference>
<organism evidence="4 5">
    <name type="scientific">Remersonia thermophila</name>
    <dbReference type="NCBI Taxonomy" id="72144"/>
    <lineage>
        <taxon>Eukaryota</taxon>
        <taxon>Fungi</taxon>
        <taxon>Dikarya</taxon>
        <taxon>Ascomycota</taxon>
        <taxon>Pezizomycotina</taxon>
        <taxon>Sordariomycetes</taxon>
        <taxon>Sordariomycetidae</taxon>
        <taxon>Sordariales</taxon>
        <taxon>Sordariales incertae sedis</taxon>
        <taxon>Remersonia</taxon>
    </lineage>
</organism>
<proteinExistence type="predicted"/>
<feature type="region of interest" description="Disordered" evidence="3">
    <location>
        <begin position="71"/>
        <end position="106"/>
    </location>
</feature>
<evidence type="ECO:0000256" key="3">
    <source>
        <dbReference type="SAM" id="MobiDB-lite"/>
    </source>
</evidence>
<keyword evidence="5" id="KW-1185">Reference proteome</keyword>